<dbReference type="EMBL" id="ML179544">
    <property type="protein sequence ID" value="THU85478.1"/>
    <property type="molecule type" value="Genomic_DNA"/>
</dbReference>
<organism evidence="2 3">
    <name type="scientific">Dendrothele bispora (strain CBS 962.96)</name>
    <dbReference type="NCBI Taxonomy" id="1314807"/>
    <lineage>
        <taxon>Eukaryota</taxon>
        <taxon>Fungi</taxon>
        <taxon>Dikarya</taxon>
        <taxon>Basidiomycota</taxon>
        <taxon>Agaricomycotina</taxon>
        <taxon>Agaricomycetes</taxon>
        <taxon>Agaricomycetidae</taxon>
        <taxon>Agaricales</taxon>
        <taxon>Agaricales incertae sedis</taxon>
        <taxon>Dendrothele</taxon>
    </lineage>
</organism>
<dbReference type="PANTHER" id="PTHR34598">
    <property type="entry name" value="BLL6449 PROTEIN"/>
    <property type="match status" value="1"/>
</dbReference>
<dbReference type="GO" id="GO:0016491">
    <property type="term" value="F:oxidoreductase activity"/>
    <property type="evidence" value="ECO:0007669"/>
    <property type="project" value="InterPro"/>
</dbReference>
<comment type="similarity">
    <text evidence="1">Belongs to the asaB hydroxylase/desaturase family.</text>
</comment>
<gene>
    <name evidence="2" type="ORF">K435DRAFT_783308</name>
</gene>
<dbReference type="OrthoDB" id="412788at2759"/>
<evidence type="ECO:0000313" key="3">
    <source>
        <dbReference type="Proteomes" id="UP000297245"/>
    </source>
</evidence>
<evidence type="ECO:0000313" key="2">
    <source>
        <dbReference type="EMBL" id="THU85478.1"/>
    </source>
</evidence>
<dbReference type="PANTHER" id="PTHR34598:SF3">
    <property type="entry name" value="OXIDOREDUCTASE AN1597"/>
    <property type="match status" value="1"/>
</dbReference>
<proteinExistence type="inferred from homology"/>
<protein>
    <submittedName>
        <fullName evidence="2">Uncharacterized protein</fullName>
    </submittedName>
</protein>
<dbReference type="InterPro" id="IPR044053">
    <property type="entry name" value="AsaB-like"/>
</dbReference>
<reference evidence="2 3" key="1">
    <citation type="journal article" date="2019" name="Nat. Ecol. Evol.">
        <title>Megaphylogeny resolves global patterns of mushroom evolution.</title>
        <authorList>
            <person name="Varga T."/>
            <person name="Krizsan K."/>
            <person name="Foldi C."/>
            <person name="Dima B."/>
            <person name="Sanchez-Garcia M."/>
            <person name="Sanchez-Ramirez S."/>
            <person name="Szollosi G.J."/>
            <person name="Szarkandi J.G."/>
            <person name="Papp V."/>
            <person name="Albert L."/>
            <person name="Andreopoulos W."/>
            <person name="Angelini C."/>
            <person name="Antonin V."/>
            <person name="Barry K.W."/>
            <person name="Bougher N.L."/>
            <person name="Buchanan P."/>
            <person name="Buyck B."/>
            <person name="Bense V."/>
            <person name="Catcheside P."/>
            <person name="Chovatia M."/>
            <person name="Cooper J."/>
            <person name="Damon W."/>
            <person name="Desjardin D."/>
            <person name="Finy P."/>
            <person name="Geml J."/>
            <person name="Haridas S."/>
            <person name="Hughes K."/>
            <person name="Justo A."/>
            <person name="Karasinski D."/>
            <person name="Kautmanova I."/>
            <person name="Kiss B."/>
            <person name="Kocsube S."/>
            <person name="Kotiranta H."/>
            <person name="LaButti K.M."/>
            <person name="Lechner B.E."/>
            <person name="Liimatainen K."/>
            <person name="Lipzen A."/>
            <person name="Lukacs Z."/>
            <person name="Mihaltcheva S."/>
            <person name="Morgado L.N."/>
            <person name="Niskanen T."/>
            <person name="Noordeloos M.E."/>
            <person name="Ohm R.A."/>
            <person name="Ortiz-Santana B."/>
            <person name="Ovrebo C."/>
            <person name="Racz N."/>
            <person name="Riley R."/>
            <person name="Savchenko A."/>
            <person name="Shiryaev A."/>
            <person name="Soop K."/>
            <person name="Spirin V."/>
            <person name="Szebenyi C."/>
            <person name="Tomsovsky M."/>
            <person name="Tulloss R.E."/>
            <person name="Uehling J."/>
            <person name="Grigoriev I.V."/>
            <person name="Vagvolgyi C."/>
            <person name="Papp T."/>
            <person name="Martin F.M."/>
            <person name="Miettinen O."/>
            <person name="Hibbett D.S."/>
            <person name="Nagy L.G."/>
        </authorList>
    </citation>
    <scope>NUCLEOTIDE SEQUENCE [LARGE SCALE GENOMIC DNA]</scope>
    <source>
        <strain evidence="2 3">CBS 962.96</strain>
    </source>
</reference>
<name>A0A4S8LB10_DENBC</name>
<accession>A0A4S8LB10</accession>
<keyword evidence="3" id="KW-1185">Reference proteome</keyword>
<sequence length="237" mass="27100">MPVTTIPPSSAVSATLLYFTPMKDSSHPYFHINEDPSRPKQNWEHVKHVLEIENICGKEDTVSLDTSGEIEREHYLESIELIKKLTGASKVVLFDHTICCRRPGVLDSDPSKCQPVTQVHFDQTTKSTHARVVHHLPPSKSPELLKHHREKDFTPMSLIYPDKEGEILGVNYNPGHKWKYMKGMTLEEVVLIKCSFIYALFSVMIHWKTVQFFPPSPLLILSLTIPSPSHSYYKLIL</sequence>
<dbReference type="Proteomes" id="UP000297245">
    <property type="component" value="Unassembled WGS sequence"/>
</dbReference>
<evidence type="ECO:0000256" key="1">
    <source>
        <dbReference type="ARBA" id="ARBA00023604"/>
    </source>
</evidence>
<dbReference type="AlphaFoldDB" id="A0A4S8LB10"/>